<gene>
    <name evidence="8" type="ORF">CTI12_AA062750</name>
</gene>
<dbReference type="STRING" id="35608.A0A2U1Q8H8"/>
<sequence>MKPYKKNMDPQQGIVCETCGEEGFTNAFVYCNTCLEVPIHRYCLAVMPKTDTELVKWHCDDCQFKSSQKKKSAFSGHVKAAIHCKKNQNKERDNASMIAGTKELNFREDGVLEYNDGRNLLIAEHVPKEHGTKSKRISVFLDAKKKDDKLLYCLMSEIIKASGNCITSMEGGSENKISVVYSSEEQVDEYQVSDTSSAHEKVICDSFFMEKQYDKTINLECQMETGTNVPQIVEFGINEQENSRRHAKPVPDPVWRGSFNIGGNDYELFEGIFAHLSNKACDRVSNEANMMPSVLDIEIKPKTLLWPKRFEECEPNFDNNIALYFFPGFPEKEKAFDCLVQDMIDQGFAMTATTVNAELLIFTSRVLPQMFWKIQGSQYLWGVFRSKTNNPTSVVTNEHTDPNSSHQSELLKDSPNEGETGVDMDPESGD</sequence>
<dbReference type="InterPro" id="IPR011011">
    <property type="entry name" value="Znf_FYVE_PHD"/>
</dbReference>
<keyword evidence="4" id="KW-0805">Transcription regulation</keyword>
<feature type="region of interest" description="Disordered" evidence="6">
    <location>
        <begin position="392"/>
        <end position="430"/>
    </location>
</feature>
<evidence type="ECO:0000256" key="4">
    <source>
        <dbReference type="ARBA" id="ARBA00023015"/>
    </source>
</evidence>
<organism evidence="8 9">
    <name type="scientific">Artemisia annua</name>
    <name type="common">Sweet wormwood</name>
    <dbReference type="NCBI Taxonomy" id="35608"/>
    <lineage>
        <taxon>Eukaryota</taxon>
        <taxon>Viridiplantae</taxon>
        <taxon>Streptophyta</taxon>
        <taxon>Embryophyta</taxon>
        <taxon>Tracheophyta</taxon>
        <taxon>Spermatophyta</taxon>
        <taxon>Magnoliopsida</taxon>
        <taxon>eudicotyledons</taxon>
        <taxon>Gunneridae</taxon>
        <taxon>Pentapetalae</taxon>
        <taxon>asterids</taxon>
        <taxon>campanulids</taxon>
        <taxon>Asterales</taxon>
        <taxon>Asteraceae</taxon>
        <taxon>Asteroideae</taxon>
        <taxon>Anthemideae</taxon>
        <taxon>Artemisiinae</taxon>
        <taxon>Artemisia</taxon>
    </lineage>
</organism>
<dbReference type="InterPro" id="IPR056280">
    <property type="entry name" value="AIPP2-like_SPOC"/>
</dbReference>
<feature type="domain" description="AIPP2-like SPOC-like" evidence="7">
    <location>
        <begin position="255"/>
        <end position="384"/>
    </location>
</feature>
<dbReference type="SUPFAM" id="SSF57903">
    <property type="entry name" value="FYVE/PHD zinc finger"/>
    <property type="match status" value="1"/>
</dbReference>
<dbReference type="AlphaFoldDB" id="A0A2U1Q8H8"/>
<feature type="compositionally biased region" description="Acidic residues" evidence="6">
    <location>
        <begin position="420"/>
        <end position="430"/>
    </location>
</feature>
<evidence type="ECO:0000256" key="6">
    <source>
        <dbReference type="SAM" id="MobiDB-lite"/>
    </source>
</evidence>
<evidence type="ECO:0000256" key="3">
    <source>
        <dbReference type="ARBA" id="ARBA00022833"/>
    </source>
</evidence>
<feature type="compositionally biased region" description="Polar residues" evidence="6">
    <location>
        <begin position="392"/>
        <end position="408"/>
    </location>
</feature>
<dbReference type="PANTHER" id="PTHR33304:SF18">
    <property type="entry name" value="CHROMATIN REGULATOR PHD FAMILY-RELATED"/>
    <property type="match status" value="1"/>
</dbReference>
<evidence type="ECO:0000313" key="9">
    <source>
        <dbReference type="Proteomes" id="UP000245207"/>
    </source>
</evidence>
<keyword evidence="2" id="KW-0863">Zinc-finger</keyword>
<name>A0A2U1Q8H8_ARTAN</name>
<dbReference type="InterPro" id="IPR049914">
    <property type="entry name" value="PHD1-3/5-6"/>
</dbReference>
<dbReference type="InterPro" id="IPR013083">
    <property type="entry name" value="Znf_RING/FYVE/PHD"/>
</dbReference>
<protein>
    <submittedName>
        <fullName evidence="8">Zinc finger, FYVE/PHD-type</fullName>
    </submittedName>
</protein>
<evidence type="ECO:0000256" key="2">
    <source>
        <dbReference type="ARBA" id="ARBA00022771"/>
    </source>
</evidence>
<evidence type="ECO:0000256" key="5">
    <source>
        <dbReference type="ARBA" id="ARBA00023163"/>
    </source>
</evidence>
<keyword evidence="9" id="KW-1185">Reference proteome</keyword>
<dbReference type="CDD" id="cd15489">
    <property type="entry name" value="PHD_SF"/>
    <property type="match status" value="1"/>
</dbReference>
<dbReference type="Pfam" id="PF23121">
    <property type="entry name" value="SPOC_AIPP2"/>
    <property type="match status" value="1"/>
</dbReference>
<dbReference type="Gene3D" id="3.30.40.10">
    <property type="entry name" value="Zinc/RING finger domain, C3HC4 (zinc finger)"/>
    <property type="match status" value="1"/>
</dbReference>
<dbReference type="Proteomes" id="UP000245207">
    <property type="component" value="Unassembled WGS sequence"/>
</dbReference>
<reference evidence="8 9" key="1">
    <citation type="journal article" date="2018" name="Mol. Plant">
        <title>The genome of Artemisia annua provides insight into the evolution of Asteraceae family and artemisinin biosynthesis.</title>
        <authorList>
            <person name="Shen Q."/>
            <person name="Zhang L."/>
            <person name="Liao Z."/>
            <person name="Wang S."/>
            <person name="Yan T."/>
            <person name="Shi P."/>
            <person name="Liu M."/>
            <person name="Fu X."/>
            <person name="Pan Q."/>
            <person name="Wang Y."/>
            <person name="Lv Z."/>
            <person name="Lu X."/>
            <person name="Zhang F."/>
            <person name="Jiang W."/>
            <person name="Ma Y."/>
            <person name="Chen M."/>
            <person name="Hao X."/>
            <person name="Li L."/>
            <person name="Tang Y."/>
            <person name="Lv G."/>
            <person name="Zhou Y."/>
            <person name="Sun X."/>
            <person name="Brodelius P.E."/>
            <person name="Rose J.K.C."/>
            <person name="Tang K."/>
        </authorList>
    </citation>
    <scope>NUCLEOTIDE SEQUENCE [LARGE SCALE GENOMIC DNA]</scope>
    <source>
        <strain evidence="9">cv. Huhao1</strain>
        <tissue evidence="8">Leaf</tissue>
    </source>
</reference>
<dbReference type="EMBL" id="PKPP01000322">
    <property type="protein sequence ID" value="PWA94314.1"/>
    <property type="molecule type" value="Genomic_DNA"/>
</dbReference>
<dbReference type="GO" id="GO:0140566">
    <property type="term" value="F:histone reader activity"/>
    <property type="evidence" value="ECO:0007669"/>
    <property type="project" value="InterPro"/>
</dbReference>
<comment type="caution">
    <text evidence="8">The sequence shown here is derived from an EMBL/GenBank/DDBJ whole genome shotgun (WGS) entry which is preliminary data.</text>
</comment>
<proteinExistence type="predicted"/>
<evidence type="ECO:0000313" key="8">
    <source>
        <dbReference type="EMBL" id="PWA94314.1"/>
    </source>
</evidence>
<dbReference type="GO" id="GO:0008270">
    <property type="term" value="F:zinc ion binding"/>
    <property type="evidence" value="ECO:0007669"/>
    <property type="project" value="UniProtKB-KW"/>
</dbReference>
<keyword evidence="3" id="KW-0862">Zinc</keyword>
<keyword evidence="5" id="KW-0804">Transcription</keyword>
<dbReference type="PANTHER" id="PTHR33304">
    <property type="match status" value="1"/>
</dbReference>
<accession>A0A2U1Q8H8</accession>
<evidence type="ECO:0000256" key="1">
    <source>
        <dbReference type="ARBA" id="ARBA00022723"/>
    </source>
</evidence>
<dbReference type="OrthoDB" id="1932206at2759"/>
<evidence type="ECO:0000259" key="7">
    <source>
        <dbReference type="Pfam" id="PF23121"/>
    </source>
</evidence>
<keyword evidence="1" id="KW-0479">Metal-binding</keyword>
<dbReference type="GO" id="GO:0034244">
    <property type="term" value="P:negative regulation of transcription elongation by RNA polymerase II"/>
    <property type="evidence" value="ECO:0007669"/>
    <property type="project" value="InterPro"/>
</dbReference>